<dbReference type="SUPFAM" id="SSF53474">
    <property type="entry name" value="alpha/beta-Hydrolases"/>
    <property type="match status" value="1"/>
</dbReference>
<protein>
    <submittedName>
        <fullName evidence="3">Putative esterase</fullName>
    </submittedName>
</protein>
<dbReference type="STRING" id="410332.SAMN04488550_0824"/>
<name>M3UK11_GORML</name>
<dbReference type="EMBL" id="BAOP01000013">
    <property type="protein sequence ID" value="GAC79910.1"/>
    <property type="molecule type" value="Genomic_DNA"/>
</dbReference>
<dbReference type="GO" id="GO:0016787">
    <property type="term" value="F:hydrolase activity"/>
    <property type="evidence" value="ECO:0007669"/>
    <property type="project" value="UniProtKB-KW"/>
</dbReference>
<dbReference type="eggNOG" id="COG0657">
    <property type="taxonomic scope" value="Bacteria"/>
</dbReference>
<dbReference type="PANTHER" id="PTHR48081:SF8">
    <property type="entry name" value="ALPHA_BETA HYDROLASE FOLD-3 DOMAIN-CONTAINING PROTEIN-RELATED"/>
    <property type="match status" value="1"/>
</dbReference>
<evidence type="ECO:0000256" key="1">
    <source>
        <dbReference type="ARBA" id="ARBA00022801"/>
    </source>
</evidence>
<dbReference type="AlphaFoldDB" id="M3UK11"/>
<keyword evidence="4" id="KW-1185">Reference proteome</keyword>
<dbReference type="Proteomes" id="UP000035009">
    <property type="component" value="Unassembled WGS sequence"/>
</dbReference>
<dbReference type="InterPro" id="IPR050300">
    <property type="entry name" value="GDXG_lipolytic_enzyme"/>
</dbReference>
<evidence type="ECO:0000313" key="4">
    <source>
        <dbReference type="Proteomes" id="UP000035009"/>
    </source>
</evidence>
<gene>
    <name evidence="3" type="ORF">GM1_013_00450</name>
</gene>
<dbReference type="OrthoDB" id="3181909at2"/>
<sequence length="315" mass="33398">MGTRRTDLHPDVEEMLARLDEGFPTVSQMTGAEARAAIEARRGPRVTEPDLASLTDLSIDGPGGPLALRVYVPHRQERTGALPVIVFAHGGGFVFCNLDTHDEFCRAMAHNTETIVVSVDYRLAPENPAPAAMEDMYAAVEWAAASIGEFGGDPTCIAVAGDSAGGNLSATVSIAARDRGGPRIAGQVLIYPVLGEGSGTASYTEYAKGYYNDVASLEWYWNNYAPTGRDSALVDPTRASSHEGLPPAVIAPAELDALCDSAEAYADTLRAAGVPVTFHRFDGLFHGVLTFAQFSLTPAARAQMWALVRGLPGFA</sequence>
<comment type="caution">
    <text evidence="3">The sequence shown here is derived from an EMBL/GenBank/DDBJ whole genome shotgun (WGS) entry which is preliminary data.</text>
</comment>
<reference evidence="3 4" key="1">
    <citation type="submission" date="2013-02" db="EMBL/GenBank/DDBJ databases">
        <title>Whole genome shotgun sequence of Gordonia malaquae NBRC 108250.</title>
        <authorList>
            <person name="Yoshida I."/>
            <person name="Hosoyama A."/>
            <person name="Tsuchikane K."/>
            <person name="Ando Y."/>
            <person name="Baba S."/>
            <person name="Ohji S."/>
            <person name="Hamada M."/>
            <person name="Tamura T."/>
            <person name="Yamazoe A."/>
            <person name="Yamazaki S."/>
            <person name="Fujita N."/>
        </authorList>
    </citation>
    <scope>NUCLEOTIDE SEQUENCE [LARGE SCALE GENOMIC DNA]</scope>
    <source>
        <strain evidence="3 4">NBRC 108250</strain>
    </source>
</reference>
<dbReference type="Pfam" id="PF07859">
    <property type="entry name" value="Abhydrolase_3"/>
    <property type="match status" value="1"/>
</dbReference>
<dbReference type="RefSeq" id="WP_008378552.1">
    <property type="nucleotide sequence ID" value="NZ_BAOP01000013.1"/>
</dbReference>
<dbReference type="InterPro" id="IPR013094">
    <property type="entry name" value="AB_hydrolase_3"/>
</dbReference>
<evidence type="ECO:0000313" key="3">
    <source>
        <dbReference type="EMBL" id="GAC79910.1"/>
    </source>
</evidence>
<dbReference type="PANTHER" id="PTHR48081">
    <property type="entry name" value="AB HYDROLASE SUPERFAMILY PROTEIN C4A8.06C"/>
    <property type="match status" value="1"/>
</dbReference>
<keyword evidence="1" id="KW-0378">Hydrolase</keyword>
<dbReference type="InterPro" id="IPR019826">
    <property type="entry name" value="Carboxylesterase_B_AS"/>
</dbReference>
<evidence type="ECO:0000259" key="2">
    <source>
        <dbReference type="Pfam" id="PF07859"/>
    </source>
</evidence>
<proteinExistence type="predicted"/>
<feature type="domain" description="Alpha/beta hydrolase fold-3" evidence="2">
    <location>
        <begin position="85"/>
        <end position="289"/>
    </location>
</feature>
<dbReference type="Gene3D" id="3.40.50.1820">
    <property type="entry name" value="alpha/beta hydrolase"/>
    <property type="match status" value="1"/>
</dbReference>
<dbReference type="PROSITE" id="PS00122">
    <property type="entry name" value="CARBOXYLESTERASE_B_1"/>
    <property type="match status" value="1"/>
</dbReference>
<accession>M3UK11</accession>
<dbReference type="InterPro" id="IPR029058">
    <property type="entry name" value="AB_hydrolase_fold"/>
</dbReference>
<organism evidence="3 4">
    <name type="scientific">Gordonia malaquae NBRC 108250</name>
    <dbReference type="NCBI Taxonomy" id="1223542"/>
    <lineage>
        <taxon>Bacteria</taxon>
        <taxon>Bacillati</taxon>
        <taxon>Actinomycetota</taxon>
        <taxon>Actinomycetes</taxon>
        <taxon>Mycobacteriales</taxon>
        <taxon>Gordoniaceae</taxon>
        <taxon>Gordonia</taxon>
    </lineage>
</organism>